<reference evidence="3 7" key="3">
    <citation type="journal article" date="2019" name="Nat. Med.">
        <title>A library of human gut bacterial isolates paired with longitudinal multiomics data enables mechanistic microbiome research.</title>
        <authorList>
            <person name="Poyet M."/>
            <person name="Groussin M."/>
            <person name="Gibbons S.M."/>
            <person name="Avila-Pacheco J."/>
            <person name="Jiang X."/>
            <person name="Kearney S.M."/>
            <person name="Perrotta A.R."/>
            <person name="Berdy B."/>
            <person name="Zhao S."/>
            <person name="Lieberman T.D."/>
            <person name="Swanson P.K."/>
            <person name="Smith M."/>
            <person name="Roesemann S."/>
            <person name="Alexander J.E."/>
            <person name="Rich S.A."/>
            <person name="Livny J."/>
            <person name="Vlamakis H."/>
            <person name="Clish C."/>
            <person name="Bullock K."/>
            <person name="Deik A."/>
            <person name="Scott J."/>
            <person name="Pierce K.A."/>
            <person name="Xavier R.J."/>
            <person name="Alm E.J."/>
        </authorList>
    </citation>
    <scope>NUCLEOTIDE SEQUENCE [LARGE SCALE GENOMIC DNA]</scope>
    <source>
        <strain evidence="3 7">BIOML-A266</strain>
    </source>
</reference>
<dbReference type="Proteomes" id="UP001205035">
    <property type="component" value="Unassembled WGS sequence"/>
</dbReference>
<sequence>MKKMILSAVMLVFAASGRAQEAGAASPTEHNEWLTTFEAVAVDADLDIKFVKVPDTEAPKIVYDTKGSYTSKFRAEVKDKTLRISEKYDSRRPDRTQVTVYYNTLQSVSLSGAAAVFEGTVDAVLLDLTLGRKASLTAAFDVKDLRMELTGGSSATLTGKAGYLTLFASTGRVAASGLEVMSAEVNAQSKADVSLWITDRFIGKTTTNARITYKGQPAVVRGGAKFMGGEISHVE</sequence>
<name>A0A1Y3QSI9_9BACT</name>
<feature type="chain" id="PRO_5041865690" evidence="1">
    <location>
        <begin position="22"/>
        <end position="235"/>
    </location>
</feature>
<dbReference type="EMBL" id="JANGBQ010000003">
    <property type="protein sequence ID" value="MCQ5081752.1"/>
    <property type="molecule type" value="Genomic_DNA"/>
</dbReference>
<dbReference type="OrthoDB" id="1004326at2"/>
<evidence type="ECO:0000259" key="2">
    <source>
        <dbReference type="Pfam" id="PF10988"/>
    </source>
</evidence>
<evidence type="ECO:0000313" key="7">
    <source>
        <dbReference type="Proteomes" id="UP000322940"/>
    </source>
</evidence>
<accession>A0A1Y3QSI9</accession>
<gene>
    <name evidence="5" type="ORF">B5G41_11255</name>
    <name evidence="3" type="ORF">F2Y10_11760</name>
    <name evidence="4" type="ORF">NE651_02475</name>
</gene>
<evidence type="ECO:0000313" key="4">
    <source>
        <dbReference type="EMBL" id="MCQ5081752.1"/>
    </source>
</evidence>
<evidence type="ECO:0000313" key="6">
    <source>
        <dbReference type="Proteomes" id="UP000195772"/>
    </source>
</evidence>
<evidence type="ECO:0000313" key="3">
    <source>
        <dbReference type="EMBL" id="KAA2377328.1"/>
    </source>
</evidence>
<comment type="caution">
    <text evidence="5">The sequence shown here is derived from an EMBL/GenBank/DDBJ whole genome shotgun (WGS) entry which is preliminary data.</text>
</comment>
<dbReference type="RefSeq" id="WP_018697130.1">
    <property type="nucleotide sequence ID" value="NZ_AP025562.1"/>
</dbReference>
<evidence type="ECO:0000313" key="5">
    <source>
        <dbReference type="EMBL" id="OUN02614.1"/>
    </source>
</evidence>
<reference evidence="4" key="4">
    <citation type="submission" date="2022-06" db="EMBL/GenBank/DDBJ databases">
        <title>Isolation of gut microbiota from human fecal samples.</title>
        <authorList>
            <person name="Pamer E.G."/>
            <person name="Barat B."/>
            <person name="Waligurski E."/>
            <person name="Medina S."/>
            <person name="Paddock L."/>
            <person name="Mostad J."/>
        </authorList>
    </citation>
    <scope>NUCLEOTIDE SEQUENCE</scope>
    <source>
        <strain evidence="4">DFI.6.22</strain>
    </source>
</reference>
<evidence type="ECO:0000256" key="1">
    <source>
        <dbReference type="SAM" id="SignalP"/>
    </source>
</evidence>
<reference evidence="6" key="1">
    <citation type="submission" date="2017-04" db="EMBL/GenBank/DDBJ databases">
        <title>Function of individual gut microbiota members based on whole genome sequencing of pure cultures obtained from chicken caecum.</title>
        <authorList>
            <person name="Medvecky M."/>
            <person name="Cejkova D."/>
            <person name="Polansky O."/>
            <person name="Karasova D."/>
            <person name="Kubasova T."/>
            <person name="Cizek A."/>
            <person name="Rychlik I."/>
        </authorList>
    </citation>
    <scope>NUCLEOTIDE SEQUENCE [LARGE SCALE GENOMIC DNA]</scope>
    <source>
        <strain evidence="6">An90</strain>
    </source>
</reference>
<feature type="domain" description="Putative auto-transporter adhesin head GIN" evidence="2">
    <location>
        <begin position="37"/>
        <end position="217"/>
    </location>
</feature>
<dbReference type="Proteomes" id="UP000195772">
    <property type="component" value="Unassembled WGS sequence"/>
</dbReference>
<dbReference type="InterPro" id="IPR021255">
    <property type="entry name" value="DUF2807"/>
</dbReference>
<keyword evidence="1" id="KW-0732">Signal</keyword>
<dbReference type="eggNOG" id="ENOG50330N3">
    <property type="taxonomic scope" value="Bacteria"/>
</dbReference>
<feature type="signal peptide" evidence="1">
    <location>
        <begin position="1"/>
        <end position="21"/>
    </location>
</feature>
<dbReference type="Gene3D" id="2.160.20.120">
    <property type="match status" value="1"/>
</dbReference>
<dbReference type="AlphaFoldDB" id="A0A1Y3QSI9"/>
<proteinExistence type="predicted"/>
<dbReference type="EMBL" id="NFHB01000007">
    <property type="protein sequence ID" value="OUN02614.1"/>
    <property type="molecule type" value="Genomic_DNA"/>
</dbReference>
<dbReference type="Proteomes" id="UP000322940">
    <property type="component" value="Unassembled WGS sequence"/>
</dbReference>
<reference evidence="5" key="2">
    <citation type="journal article" date="2018" name="BMC Genomics">
        <title>Whole genome sequencing and function prediction of 133 gut anaerobes isolated from chicken caecum in pure cultures.</title>
        <authorList>
            <person name="Medvecky M."/>
            <person name="Cejkova D."/>
            <person name="Polansky O."/>
            <person name="Karasova D."/>
            <person name="Kubasova T."/>
            <person name="Cizek A."/>
            <person name="Rychlik I."/>
        </authorList>
    </citation>
    <scope>NUCLEOTIDE SEQUENCE</scope>
    <source>
        <strain evidence="5">An90</strain>
    </source>
</reference>
<protein>
    <submittedName>
        <fullName evidence="5">DUF2807 domain-containing protein</fullName>
    </submittedName>
</protein>
<organism evidence="5 6">
    <name type="scientific">Alistipes onderdonkii</name>
    <dbReference type="NCBI Taxonomy" id="328813"/>
    <lineage>
        <taxon>Bacteria</taxon>
        <taxon>Pseudomonadati</taxon>
        <taxon>Bacteroidota</taxon>
        <taxon>Bacteroidia</taxon>
        <taxon>Bacteroidales</taxon>
        <taxon>Rikenellaceae</taxon>
        <taxon>Alistipes</taxon>
    </lineage>
</organism>
<dbReference type="Pfam" id="PF10988">
    <property type="entry name" value="DUF2807"/>
    <property type="match status" value="1"/>
</dbReference>
<dbReference type="EMBL" id="VVXH01000011">
    <property type="protein sequence ID" value="KAA2377328.1"/>
    <property type="molecule type" value="Genomic_DNA"/>
</dbReference>